<feature type="transmembrane region" description="Helical" evidence="1">
    <location>
        <begin position="257"/>
        <end position="275"/>
    </location>
</feature>
<keyword evidence="1" id="KW-0472">Membrane</keyword>
<organism evidence="2">
    <name type="scientific">freshwater metagenome</name>
    <dbReference type="NCBI Taxonomy" id="449393"/>
    <lineage>
        <taxon>unclassified sequences</taxon>
        <taxon>metagenomes</taxon>
        <taxon>ecological metagenomes</taxon>
    </lineage>
</organism>
<dbReference type="AlphaFoldDB" id="A0A6J6HF66"/>
<feature type="transmembrane region" description="Helical" evidence="1">
    <location>
        <begin position="178"/>
        <end position="200"/>
    </location>
</feature>
<feature type="transmembrane region" description="Helical" evidence="1">
    <location>
        <begin position="205"/>
        <end position="226"/>
    </location>
</feature>
<feature type="transmembrane region" description="Helical" evidence="1">
    <location>
        <begin position="65"/>
        <end position="83"/>
    </location>
</feature>
<dbReference type="EMBL" id="CAEZUO010000061">
    <property type="protein sequence ID" value="CAB4610599.1"/>
    <property type="molecule type" value="Genomic_DNA"/>
</dbReference>
<keyword evidence="1" id="KW-1133">Transmembrane helix</keyword>
<feature type="transmembrane region" description="Helical" evidence="1">
    <location>
        <begin position="12"/>
        <end position="30"/>
    </location>
</feature>
<feature type="transmembrane region" description="Helical" evidence="1">
    <location>
        <begin position="232"/>
        <end position="250"/>
    </location>
</feature>
<feature type="transmembrane region" description="Helical" evidence="1">
    <location>
        <begin position="122"/>
        <end position="141"/>
    </location>
</feature>
<feature type="transmembrane region" description="Helical" evidence="1">
    <location>
        <begin position="295"/>
        <end position="317"/>
    </location>
</feature>
<evidence type="ECO:0000256" key="1">
    <source>
        <dbReference type="SAM" id="Phobius"/>
    </source>
</evidence>
<sequence length="476" mass="52166">MTADSCNASATRLTVFAWLWAFSVVLHLLYLNNSYAAFSSFTADHVVHLLLALAAVALLVRPRSLALLAAVCLLTPITAWFEAPRLGNHWLLASLVALALVCAMAIGAFVRPRNVCSRLLTDGLPSARLIFLVAYGFSAFAKFNTSFINPTVSCANLYANEVAHSLGLSQFDSTGSSAWMHAIPWAVMAIEVGVVVLLLIARTRVLGVILALVFHGIIAFDTAHAFSDFSSVIAALVILFLPDSFFATVAPWLRSTVVRTGAVAVAALSLLLIVWQSTDTGHHSDQSIGDVRDWMWWIVWAILTAVVVGWAIRAQTLRSDIALLPQDRWMVMWPAVAFLIGCGPYLELRVGTSWNMYANQQTANGSTNSFVIPATAGLTDYQSDLVRIVETSDQGLQRYVNSGYELPFVNLRGYTSTHPDASITYERDGLTTTVKHTRDDPTLGSELPWWEQKVIVFRAIDTTEPIACQNTMWAAR</sequence>
<feature type="transmembrane region" description="Helical" evidence="1">
    <location>
        <begin position="89"/>
        <end position="110"/>
    </location>
</feature>
<evidence type="ECO:0000313" key="2">
    <source>
        <dbReference type="EMBL" id="CAB4610599.1"/>
    </source>
</evidence>
<name>A0A6J6HF66_9ZZZZ</name>
<reference evidence="2" key="1">
    <citation type="submission" date="2020-05" db="EMBL/GenBank/DDBJ databases">
        <authorList>
            <person name="Chiriac C."/>
            <person name="Salcher M."/>
            <person name="Ghai R."/>
            <person name="Kavagutti S V."/>
        </authorList>
    </citation>
    <scope>NUCLEOTIDE SEQUENCE</scope>
</reference>
<keyword evidence="1" id="KW-0812">Transmembrane</keyword>
<gene>
    <name evidence="2" type="ORF">UFOPK1827_01247</name>
</gene>
<feature type="transmembrane region" description="Helical" evidence="1">
    <location>
        <begin position="36"/>
        <end position="58"/>
    </location>
</feature>
<proteinExistence type="predicted"/>
<protein>
    <submittedName>
        <fullName evidence="2">Unannotated protein</fullName>
    </submittedName>
</protein>
<accession>A0A6J6HF66</accession>